<keyword evidence="1" id="KW-0812">Transmembrane</keyword>
<evidence type="ECO:0000313" key="2">
    <source>
        <dbReference type="EMBL" id="KAK7058677.1"/>
    </source>
</evidence>
<protein>
    <submittedName>
        <fullName evidence="2">Uncharacterized protein</fullName>
    </submittedName>
</protein>
<name>A0AAN8WDS4_HALRR</name>
<reference evidence="2 3" key="1">
    <citation type="submission" date="2023-11" db="EMBL/GenBank/DDBJ databases">
        <title>Halocaridina rubra genome assembly.</title>
        <authorList>
            <person name="Smith C."/>
        </authorList>
    </citation>
    <scope>NUCLEOTIDE SEQUENCE [LARGE SCALE GENOMIC DNA]</scope>
    <source>
        <strain evidence="2">EP-1</strain>
        <tissue evidence="2">Whole</tissue>
    </source>
</reference>
<keyword evidence="3" id="KW-1185">Reference proteome</keyword>
<gene>
    <name evidence="2" type="ORF">SK128_011059</name>
</gene>
<feature type="transmembrane region" description="Helical" evidence="1">
    <location>
        <begin position="44"/>
        <end position="65"/>
    </location>
</feature>
<feature type="transmembrane region" description="Helical" evidence="1">
    <location>
        <begin position="104"/>
        <end position="125"/>
    </location>
</feature>
<feature type="transmembrane region" description="Helical" evidence="1">
    <location>
        <begin position="71"/>
        <end position="92"/>
    </location>
</feature>
<proteinExistence type="predicted"/>
<evidence type="ECO:0000313" key="3">
    <source>
        <dbReference type="Proteomes" id="UP001381693"/>
    </source>
</evidence>
<comment type="caution">
    <text evidence="2">The sequence shown here is derived from an EMBL/GenBank/DDBJ whole genome shotgun (WGS) entry which is preliminary data.</text>
</comment>
<dbReference type="InterPro" id="IPR036259">
    <property type="entry name" value="MFS_trans_sf"/>
</dbReference>
<dbReference type="EMBL" id="JAXCGZ010021156">
    <property type="protein sequence ID" value="KAK7058677.1"/>
    <property type="molecule type" value="Genomic_DNA"/>
</dbReference>
<accession>A0AAN8WDS4</accession>
<dbReference type="SUPFAM" id="SSF103473">
    <property type="entry name" value="MFS general substrate transporter"/>
    <property type="match status" value="1"/>
</dbReference>
<evidence type="ECO:0000256" key="1">
    <source>
        <dbReference type="SAM" id="Phobius"/>
    </source>
</evidence>
<dbReference type="AlphaFoldDB" id="A0AAN8WDS4"/>
<keyword evidence="1" id="KW-1133">Transmembrane helix</keyword>
<sequence length="177" mass="20045">MELQTSERISIVVWIDSLSVAALNSLITAGKVGVDTRVARLQAMILPLLMVSVICMVQLSCMYSSSSWAVYLSLTCLVINRSSCWGVGSLFIRARFPVDHFNRIIGIYGSSLALLSLLQCLHLLWLQKHFLIALAFLIGVVLTTFVHPLFLFKKRHLRRVVNELHAERSRKDYLEIE</sequence>
<feature type="transmembrane region" description="Helical" evidence="1">
    <location>
        <begin position="131"/>
        <end position="152"/>
    </location>
</feature>
<dbReference type="Proteomes" id="UP001381693">
    <property type="component" value="Unassembled WGS sequence"/>
</dbReference>
<organism evidence="2 3">
    <name type="scientific">Halocaridina rubra</name>
    <name type="common">Hawaiian red shrimp</name>
    <dbReference type="NCBI Taxonomy" id="373956"/>
    <lineage>
        <taxon>Eukaryota</taxon>
        <taxon>Metazoa</taxon>
        <taxon>Ecdysozoa</taxon>
        <taxon>Arthropoda</taxon>
        <taxon>Crustacea</taxon>
        <taxon>Multicrustacea</taxon>
        <taxon>Malacostraca</taxon>
        <taxon>Eumalacostraca</taxon>
        <taxon>Eucarida</taxon>
        <taxon>Decapoda</taxon>
        <taxon>Pleocyemata</taxon>
        <taxon>Caridea</taxon>
        <taxon>Atyoidea</taxon>
        <taxon>Atyidae</taxon>
        <taxon>Halocaridina</taxon>
    </lineage>
</organism>
<keyword evidence="1" id="KW-0472">Membrane</keyword>